<dbReference type="FunCoup" id="B4LES4">
    <property type="interactions" value="3"/>
</dbReference>
<dbReference type="HOGENOM" id="CLU_028766_1_0_1"/>
<dbReference type="KEGG" id="dvi:6623939"/>
<keyword evidence="4 8" id="KW-1133">Transmembrane helix</keyword>
<evidence type="ECO:0000256" key="6">
    <source>
        <dbReference type="ARBA" id="ARBA00023170"/>
    </source>
</evidence>
<reference evidence="9 10" key="1">
    <citation type="journal article" date="2007" name="Nature">
        <title>Evolution of genes and genomes on the Drosophila phylogeny.</title>
        <authorList>
            <consortium name="Drosophila 12 Genomes Consortium"/>
            <person name="Clark A.G."/>
            <person name="Eisen M.B."/>
            <person name="Smith D.R."/>
            <person name="Bergman C.M."/>
            <person name="Oliver B."/>
            <person name="Markow T.A."/>
            <person name="Kaufman T.C."/>
            <person name="Kellis M."/>
            <person name="Gelbart W."/>
            <person name="Iyer V.N."/>
            <person name="Pollard D.A."/>
            <person name="Sackton T.B."/>
            <person name="Larracuente A.M."/>
            <person name="Singh N.D."/>
            <person name="Abad J.P."/>
            <person name="Abt D.N."/>
            <person name="Adryan B."/>
            <person name="Aguade M."/>
            <person name="Akashi H."/>
            <person name="Anderson W.W."/>
            <person name="Aquadro C.F."/>
            <person name="Ardell D.H."/>
            <person name="Arguello R."/>
            <person name="Artieri C.G."/>
            <person name="Barbash D.A."/>
            <person name="Barker D."/>
            <person name="Barsanti P."/>
            <person name="Batterham P."/>
            <person name="Batzoglou S."/>
            <person name="Begun D."/>
            <person name="Bhutkar A."/>
            <person name="Blanco E."/>
            <person name="Bosak S.A."/>
            <person name="Bradley R.K."/>
            <person name="Brand A.D."/>
            <person name="Brent M.R."/>
            <person name="Brooks A.N."/>
            <person name="Brown R.H."/>
            <person name="Butlin R.K."/>
            <person name="Caggese C."/>
            <person name="Calvi B.R."/>
            <person name="Bernardo de Carvalho A."/>
            <person name="Caspi A."/>
            <person name="Castrezana S."/>
            <person name="Celniker S.E."/>
            <person name="Chang J.L."/>
            <person name="Chapple C."/>
            <person name="Chatterji S."/>
            <person name="Chinwalla A."/>
            <person name="Civetta A."/>
            <person name="Clifton S.W."/>
            <person name="Comeron J.M."/>
            <person name="Costello J.C."/>
            <person name="Coyne J.A."/>
            <person name="Daub J."/>
            <person name="David R.G."/>
            <person name="Delcher A.L."/>
            <person name="Delehaunty K."/>
            <person name="Do C.B."/>
            <person name="Ebling H."/>
            <person name="Edwards K."/>
            <person name="Eickbush T."/>
            <person name="Evans J.D."/>
            <person name="Filipski A."/>
            <person name="Findeiss S."/>
            <person name="Freyhult E."/>
            <person name="Fulton L."/>
            <person name="Fulton R."/>
            <person name="Garcia A.C."/>
            <person name="Gardiner A."/>
            <person name="Garfield D.A."/>
            <person name="Garvin B.E."/>
            <person name="Gibson G."/>
            <person name="Gilbert D."/>
            <person name="Gnerre S."/>
            <person name="Godfrey J."/>
            <person name="Good R."/>
            <person name="Gotea V."/>
            <person name="Gravely B."/>
            <person name="Greenberg A.J."/>
            <person name="Griffiths-Jones S."/>
            <person name="Gross S."/>
            <person name="Guigo R."/>
            <person name="Gustafson E.A."/>
            <person name="Haerty W."/>
            <person name="Hahn M.W."/>
            <person name="Halligan D.L."/>
            <person name="Halpern A.L."/>
            <person name="Halter G.M."/>
            <person name="Han M.V."/>
            <person name="Heger A."/>
            <person name="Hillier L."/>
            <person name="Hinrichs A.S."/>
            <person name="Holmes I."/>
            <person name="Hoskins R.A."/>
            <person name="Hubisz M.J."/>
            <person name="Hultmark D."/>
            <person name="Huntley M.A."/>
            <person name="Jaffe D.B."/>
            <person name="Jagadeeshan S."/>
            <person name="Jeck W.R."/>
            <person name="Johnson J."/>
            <person name="Jones C.D."/>
            <person name="Jordan W.C."/>
            <person name="Karpen G.H."/>
            <person name="Kataoka E."/>
            <person name="Keightley P.D."/>
            <person name="Kheradpour P."/>
            <person name="Kirkness E.F."/>
            <person name="Koerich L.B."/>
            <person name="Kristiansen K."/>
            <person name="Kudrna D."/>
            <person name="Kulathinal R.J."/>
            <person name="Kumar S."/>
            <person name="Kwok R."/>
            <person name="Lander E."/>
            <person name="Langley C.H."/>
            <person name="Lapoint R."/>
            <person name="Lazzaro B.P."/>
            <person name="Lee S.J."/>
            <person name="Levesque L."/>
            <person name="Li R."/>
            <person name="Lin C.F."/>
            <person name="Lin M.F."/>
            <person name="Lindblad-Toh K."/>
            <person name="Llopart A."/>
            <person name="Long M."/>
            <person name="Low L."/>
            <person name="Lozovsky E."/>
            <person name="Lu J."/>
            <person name="Luo M."/>
            <person name="Machado C.A."/>
            <person name="Makalowski W."/>
            <person name="Marzo M."/>
            <person name="Matsuda M."/>
            <person name="Matzkin L."/>
            <person name="McAllister B."/>
            <person name="McBride C.S."/>
            <person name="McKernan B."/>
            <person name="McKernan K."/>
            <person name="Mendez-Lago M."/>
            <person name="Minx P."/>
            <person name="Mollenhauer M.U."/>
            <person name="Montooth K."/>
            <person name="Mount S.M."/>
            <person name="Mu X."/>
            <person name="Myers E."/>
            <person name="Negre B."/>
            <person name="Newfeld S."/>
            <person name="Nielsen R."/>
            <person name="Noor M.A."/>
            <person name="O'Grady P."/>
            <person name="Pachter L."/>
            <person name="Papaceit M."/>
            <person name="Parisi M.J."/>
            <person name="Parisi M."/>
            <person name="Parts L."/>
            <person name="Pedersen J.S."/>
            <person name="Pesole G."/>
            <person name="Phillippy A.M."/>
            <person name="Ponting C.P."/>
            <person name="Pop M."/>
            <person name="Porcelli D."/>
            <person name="Powell J.R."/>
            <person name="Prohaska S."/>
            <person name="Pruitt K."/>
            <person name="Puig M."/>
            <person name="Quesneville H."/>
            <person name="Ram K.R."/>
            <person name="Rand D."/>
            <person name="Rasmussen M.D."/>
            <person name="Reed L.K."/>
            <person name="Reenan R."/>
            <person name="Reily A."/>
            <person name="Remington K.A."/>
            <person name="Rieger T.T."/>
            <person name="Ritchie M.G."/>
            <person name="Robin C."/>
            <person name="Rogers Y.H."/>
            <person name="Rohde C."/>
            <person name="Rozas J."/>
            <person name="Rubenfield M.J."/>
            <person name="Ruiz A."/>
            <person name="Russo S."/>
            <person name="Salzberg S.L."/>
            <person name="Sanchez-Gracia A."/>
            <person name="Saranga D.J."/>
            <person name="Sato H."/>
            <person name="Schaeffer S.W."/>
            <person name="Schatz M.C."/>
            <person name="Schlenke T."/>
            <person name="Schwartz R."/>
            <person name="Segarra C."/>
            <person name="Singh R.S."/>
            <person name="Sirot L."/>
            <person name="Sirota M."/>
            <person name="Sisneros N.B."/>
            <person name="Smith C.D."/>
            <person name="Smith T.F."/>
            <person name="Spieth J."/>
            <person name="Stage D.E."/>
            <person name="Stark A."/>
            <person name="Stephan W."/>
            <person name="Strausberg R.L."/>
            <person name="Strempel S."/>
            <person name="Sturgill D."/>
            <person name="Sutton G."/>
            <person name="Sutton G.G."/>
            <person name="Tao W."/>
            <person name="Teichmann S."/>
            <person name="Tobari Y.N."/>
            <person name="Tomimura Y."/>
            <person name="Tsolas J.M."/>
            <person name="Valente V.L."/>
            <person name="Venter E."/>
            <person name="Venter J.C."/>
            <person name="Vicario S."/>
            <person name="Vieira F.G."/>
            <person name="Vilella A.J."/>
            <person name="Villasante A."/>
            <person name="Walenz B."/>
            <person name="Wang J."/>
            <person name="Wasserman M."/>
            <person name="Watts T."/>
            <person name="Wilson D."/>
            <person name="Wilson R.K."/>
            <person name="Wing R.A."/>
            <person name="Wolfner M.F."/>
            <person name="Wong A."/>
            <person name="Wong G.K."/>
            <person name="Wu C.I."/>
            <person name="Wu G."/>
            <person name="Yamamoto D."/>
            <person name="Yang H.P."/>
            <person name="Yang S.P."/>
            <person name="Yorke J.A."/>
            <person name="Yoshida K."/>
            <person name="Zdobnov E."/>
            <person name="Zhang P."/>
            <person name="Zhang Y."/>
            <person name="Zimin A.V."/>
            <person name="Baldwin J."/>
            <person name="Abdouelleil A."/>
            <person name="Abdulkadir J."/>
            <person name="Abebe A."/>
            <person name="Abera B."/>
            <person name="Abreu J."/>
            <person name="Acer S.C."/>
            <person name="Aftuck L."/>
            <person name="Alexander A."/>
            <person name="An P."/>
            <person name="Anderson E."/>
            <person name="Anderson S."/>
            <person name="Arachi H."/>
            <person name="Azer M."/>
            <person name="Bachantsang P."/>
            <person name="Barry A."/>
            <person name="Bayul T."/>
            <person name="Berlin A."/>
            <person name="Bessette D."/>
            <person name="Bloom T."/>
            <person name="Blye J."/>
            <person name="Boguslavskiy L."/>
            <person name="Bonnet C."/>
            <person name="Boukhgalter B."/>
            <person name="Bourzgui I."/>
            <person name="Brown A."/>
            <person name="Cahill P."/>
            <person name="Channer S."/>
            <person name="Cheshatsang Y."/>
            <person name="Chuda L."/>
            <person name="Citroen M."/>
            <person name="Collymore A."/>
            <person name="Cooke P."/>
            <person name="Costello M."/>
            <person name="D'Aco K."/>
            <person name="Daza R."/>
            <person name="De Haan G."/>
            <person name="DeGray S."/>
            <person name="DeMaso C."/>
            <person name="Dhargay N."/>
            <person name="Dooley K."/>
            <person name="Dooley E."/>
            <person name="Doricent M."/>
            <person name="Dorje P."/>
            <person name="Dorjee K."/>
            <person name="Dupes A."/>
            <person name="Elong R."/>
            <person name="Falk J."/>
            <person name="Farina A."/>
            <person name="Faro S."/>
            <person name="Ferguson D."/>
            <person name="Fisher S."/>
            <person name="Foley C.D."/>
            <person name="Franke A."/>
            <person name="Friedrich D."/>
            <person name="Gadbois L."/>
            <person name="Gearin G."/>
            <person name="Gearin C.R."/>
            <person name="Giannoukos G."/>
            <person name="Goode T."/>
            <person name="Graham J."/>
            <person name="Grandbois E."/>
            <person name="Grewal S."/>
            <person name="Gyaltsen K."/>
            <person name="Hafez N."/>
            <person name="Hagos B."/>
            <person name="Hall J."/>
            <person name="Henson C."/>
            <person name="Hollinger A."/>
            <person name="Honan T."/>
            <person name="Huard M.D."/>
            <person name="Hughes L."/>
            <person name="Hurhula B."/>
            <person name="Husby M.E."/>
            <person name="Kamat A."/>
            <person name="Kanga B."/>
            <person name="Kashin S."/>
            <person name="Khazanovich D."/>
            <person name="Kisner P."/>
            <person name="Lance K."/>
            <person name="Lara M."/>
            <person name="Lee W."/>
            <person name="Lennon N."/>
            <person name="Letendre F."/>
            <person name="LeVine R."/>
            <person name="Lipovsky A."/>
            <person name="Liu X."/>
            <person name="Liu J."/>
            <person name="Liu S."/>
            <person name="Lokyitsang T."/>
            <person name="Lokyitsang Y."/>
            <person name="Lubonja R."/>
            <person name="Lui A."/>
            <person name="MacDonald P."/>
            <person name="Magnisalis V."/>
            <person name="Maru K."/>
            <person name="Matthews C."/>
            <person name="McCusker W."/>
            <person name="McDonough S."/>
            <person name="Mehta T."/>
            <person name="Meldrim J."/>
            <person name="Meneus L."/>
            <person name="Mihai O."/>
            <person name="Mihalev A."/>
            <person name="Mihova T."/>
            <person name="Mittelman R."/>
            <person name="Mlenga V."/>
            <person name="Montmayeur A."/>
            <person name="Mulrain L."/>
            <person name="Navidi A."/>
            <person name="Naylor J."/>
            <person name="Negash T."/>
            <person name="Nguyen T."/>
            <person name="Nguyen N."/>
            <person name="Nicol R."/>
            <person name="Norbu C."/>
            <person name="Norbu N."/>
            <person name="Novod N."/>
            <person name="O'Neill B."/>
            <person name="Osman S."/>
            <person name="Markiewicz E."/>
            <person name="Oyono O.L."/>
            <person name="Patti C."/>
            <person name="Phunkhang P."/>
            <person name="Pierre F."/>
            <person name="Priest M."/>
            <person name="Raghuraman S."/>
            <person name="Rege F."/>
            <person name="Reyes R."/>
            <person name="Rise C."/>
            <person name="Rogov P."/>
            <person name="Ross K."/>
            <person name="Ryan E."/>
            <person name="Settipalli S."/>
            <person name="Shea T."/>
            <person name="Sherpa N."/>
            <person name="Shi L."/>
            <person name="Shih D."/>
            <person name="Sparrow T."/>
            <person name="Spaulding J."/>
            <person name="Stalker J."/>
            <person name="Stange-Thomann N."/>
            <person name="Stavropoulos S."/>
            <person name="Stone C."/>
            <person name="Strader C."/>
            <person name="Tesfaye S."/>
            <person name="Thomson T."/>
            <person name="Thoulutsang Y."/>
            <person name="Thoulutsang D."/>
            <person name="Topham K."/>
            <person name="Topping I."/>
            <person name="Tsamla T."/>
            <person name="Vassiliev H."/>
            <person name="Vo A."/>
            <person name="Wangchuk T."/>
            <person name="Wangdi T."/>
            <person name="Weiand M."/>
            <person name="Wilkinson J."/>
            <person name="Wilson A."/>
            <person name="Yadav S."/>
            <person name="Young G."/>
            <person name="Yu Q."/>
            <person name="Zembek L."/>
            <person name="Zhong D."/>
            <person name="Zimmer A."/>
            <person name="Zwirko Z."/>
            <person name="Jaffe D.B."/>
            <person name="Alvarez P."/>
            <person name="Brockman W."/>
            <person name="Butler J."/>
            <person name="Chin C."/>
            <person name="Gnerre S."/>
            <person name="Grabherr M."/>
            <person name="Kleber M."/>
            <person name="Mauceli E."/>
            <person name="MacCallum I."/>
        </authorList>
    </citation>
    <scope>NUCLEOTIDE SEQUENCE [LARGE SCALE GENOMIC DNA]</scope>
    <source>
        <strain evidence="10">Tucson 15010-1051.87</strain>
    </source>
</reference>
<name>B4LES4_DROVI</name>
<keyword evidence="10" id="KW-1185">Reference proteome</keyword>
<evidence type="ECO:0000313" key="9">
    <source>
        <dbReference type="EMBL" id="EDW70181.1"/>
    </source>
</evidence>
<sequence>MDLLYLNTLQNLTLLPGSFVGQCIDQLNALYDMELNVYVEFGNKSLFDNLMPTRVPGIPTLRISNATLQLVLNGNFSERALTIIFLEDAHALSMVSYLTTWLWRAQQLHVLIIYPAATPGKLFQLFAHCWRQGLVHILVVLPRTQELYSYMPYPKLRLLEMATTLQYFNRTRGLLWDFHGFEITCGILPSGAPRAFLFRDHRNRVIYAGYMLRMILDFISHYKGSIRTRTLDTLKEANEALSSRFVDFLPYLLAETPNFTGSVVLWHENSFLMAPSARLLPRYMYLLKPYDWVTWLACLAMLIYCSAALFLLSRGRRTLSGAFLEILRLTLFLPPGRDLIAPPAPRRLLLYTIMTVAGLMLTNLYLAQLSSNLAAGLYERQLNTFDDLEGTDYELPQEEVELNFLHKLPDLHPQLAKRLVVTPEQLVDKYRLELNTSMLHNGFEDSIEFALYQQKFLRVPLFHKLPKIIYQQPFFMPAAYGRPYLKIFNWYVRRMFEGGILLKMKSDGFAHGIQSGRLRFVNRARYQEVNSNDLEYYYAAAGVWLCGILLSTACFIYESWLGSSSRLTEGV</sequence>
<protein>
    <recommendedName>
        <fullName evidence="11">Ionotropic glutamate receptor C-terminal domain-containing protein</fullName>
    </recommendedName>
</protein>
<accession>B4LES4</accession>
<gene>
    <name evidence="9" type="primary">Dvir\GJ11705</name>
    <name evidence="9" type="ORF">Dvir_GJ11705</name>
</gene>
<dbReference type="PANTHER" id="PTHR42643:SF39">
    <property type="entry name" value="IONOTROPIC RECEPTOR 56A-RELATED"/>
    <property type="match status" value="1"/>
</dbReference>
<organism evidence="9 10">
    <name type="scientific">Drosophila virilis</name>
    <name type="common">Fruit fly</name>
    <dbReference type="NCBI Taxonomy" id="7244"/>
    <lineage>
        <taxon>Eukaryota</taxon>
        <taxon>Metazoa</taxon>
        <taxon>Ecdysozoa</taxon>
        <taxon>Arthropoda</taxon>
        <taxon>Hexapoda</taxon>
        <taxon>Insecta</taxon>
        <taxon>Pterygota</taxon>
        <taxon>Neoptera</taxon>
        <taxon>Endopterygota</taxon>
        <taxon>Diptera</taxon>
        <taxon>Brachycera</taxon>
        <taxon>Muscomorpha</taxon>
        <taxon>Ephydroidea</taxon>
        <taxon>Drosophilidae</taxon>
        <taxon>Drosophila</taxon>
    </lineage>
</organism>
<keyword evidence="5 8" id="KW-0472">Membrane</keyword>
<evidence type="ECO:0008006" key="11">
    <source>
        <dbReference type="Google" id="ProtNLM"/>
    </source>
</evidence>
<dbReference type="eggNOG" id="ENOG502T8ZB">
    <property type="taxonomic scope" value="Eukaryota"/>
</dbReference>
<comment type="subcellular location">
    <subcellularLocation>
        <location evidence="1">Cell membrane</location>
        <topology evidence="1">Multi-pass membrane protein</topology>
    </subcellularLocation>
</comment>
<evidence type="ECO:0000256" key="5">
    <source>
        <dbReference type="ARBA" id="ARBA00023136"/>
    </source>
</evidence>
<feature type="transmembrane region" description="Helical" evidence="8">
    <location>
        <begin position="292"/>
        <end position="312"/>
    </location>
</feature>
<evidence type="ECO:0000256" key="1">
    <source>
        <dbReference type="ARBA" id="ARBA00004651"/>
    </source>
</evidence>
<dbReference type="GO" id="GO:0005886">
    <property type="term" value="C:plasma membrane"/>
    <property type="evidence" value="ECO:0007669"/>
    <property type="project" value="UniProtKB-SubCell"/>
</dbReference>
<dbReference type="InParanoid" id="B4LES4"/>
<keyword evidence="7" id="KW-0325">Glycoprotein</keyword>
<keyword evidence="6" id="KW-0675">Receptor</keyword>
<evidence type="ECO:0000256" key="3">
    <source>
        <dbReference type="ARBA" id="ARBA00022692"/>
    </source>
</evidence>
<dbReference type="PhylomeDB" id="B4LES4"/>
<evidence type="ECO:0000313" key="10">
    <source>
        <dbReference type="Proteomes" id="UP000008792"/>
    </source>
</evidence>
<dbReference type="EMBL" id="CH940647">
    <property type="protein sequence ID" value="EDW70181.1"/>
    <property type="molecule type" value="Genomic_DNA"/>
</dbReference>
<keyword evidence="2" id="KW-1003">Cell membrane</keyword>
<evidence type="ECO:0000256" key="4">
    <source>
        <dbReference type="ARBA" id="ARBA00022989"/>
    </source>
</evidence>
<evidence type="ECO:0000256" key="2">
    <source>
        <dbReference type="ARBA" id="ARBA00022475"/>
    </source>
</evidence>
<dbReference type="OrthoDB" id="7912094at2759"/>
<proteinExistence type="predicted"/>
<dbReference type="AlphaFoldDB" id="B4LES4"/>
<dbReference type="OMA" id="MPAAYGR"/>
<dbReference type="InterPro" id="IPR052192">
    <property type="entry name" value="Insect_Ionotropic_Sensory_Rcpt"/>
</dbReference>
<evidence type="ECO:0000256" key="8">
    <source>
        <dbReference type="SAM" id="Phobius"/>
    </source>
</evidence>
<evidence type="ECO:0000256" key="7">
    <source>
        <dbReference type="ARBA" id="ARBA00023180"/>
    </source>
</evidence>
<keyword evidence="3 8" id="KW-0812">Transmembrane</keyword>
<dbReference type="Proteomes" id="UP000008792">
    <property type="component" value="Unassembled WGS sequence"/>
</dbReference>
<feature type="transmembrane region" description="Helical" evidence="8">
    <location>
        <begin position="348"/>
        <end position="367"/>
    </location>
</feature>
<dbReference type="PANTHER" id="PTHR42643">
    <property type="entry name" value="IONOTROPIC RECEPTOR 20A-RELATED"/>
    <property type="match status" value="1"/>
</dbReference>